<dbReference type="EMBL" id="JZWT02000025">
    <property type="protein sequence ID" value="MFB6491236.1"/>
    <property type="molecule type" value="Genomic_DNA"/>
</dbReference>
<evidence type="ECO:0000313" key="2">
    <source>
        <dbReference type="Proteomes" id="UP000033636"/>
    </source>
</evidence>
<dbReference type="EC" id="3.5.4.13" evidence="1"/>
<name>A0ACC6V387_9CREN</name>
<protein>
    <submittedName>
        <fullName evidence="1">dCTP deaminase</fullName>
        <ecNumber evidence="1">3.5.4.13</ecNumber>
    </submittedName>
</protein>
<reference evidence="1" key="1">
    <citation type="submission" date="2024-07" db="EMBL/GenBank/DDBJ databases">
        <title>Metagenome and Metagenome-Assembled Genomes of Archaea from a hot spring from the geothermal field of Los Azufres, Mexico.</title>
        <authorList>
            <person name="Marin-Paredes R."/>
            <person name="Martinez-Romero E."/>
            <person name="Servin-Garciduenas L.E."/>
        </authorList>
    </citation>
    <scope>NUCLEOTIDE SEQUENCE</scope>
</reference>
<gene>
    <name evidence="1" type="primary">dcd</name>
    <name evidence="1" type="ORF">TU35_008405</name>
</gene>
<comment type="caution">
    <text evidence="1">The sequence shown here is derived from an EMBL/GenBank/DDBJ whole genome shotgun (WGS) entry which is preliminary data.</text>
</comment>
<accession>A0ACC6V387</accession>
<keyword evidence="1" id="KW-0378">Hydrolase</keyword>
<proteinExistence type="predicted"/>
<organism evidence="1 2">
    <name type="scientific">Thermoproteus sp. AZ2</name>
    <dbReference type="NCBI Taxonomy" id="1609232"/>
    <lineage>
        <taxon>Archaea</taxon>
        <taxon>Thermoproteota</taxon>
        <taxon>Thermoprotei</taxon>
        <taxon>Thermoproteales</taxon>
        <taxon>Thermoproteaceae</taxon>
        <taxon>Thermoproteus</taxon>
    </lineage>
</organism>
<dbReference type="Proteomes" id="UP000033636">
    <property type="component" value="Unassembled WGS sequence"/>
</dbReference>
<sequence length="179" mass="19773">MILGNGEIKRLISLGRLSVEPLREDTVRENGLDLRIGREYAIYAYEGAAIRPCELASGEAKKAFRVVKDADEIVIPPRNFVLLTTEEYVKMPDDVAGLANLRSTLARYGLVIPPTVVDAGFEGNITIEVVNESPNAIVLRPGLRFLHLILIRAEGASRYLGRYQGQRGVTPPKGLREEC</sequence>
<evidence type="ECO:0000313" key="1">
    <source>
        <dbReference type="EMBL" id="MFB6491236.1"/>
    </source>
</evidence>